<organism evidence="6 7">
    <name type="scientific">Furfurilactobacillus rossiae DSM 15814</name>
    <dbReference type="NCBI Taxonomy" id="1114972"/>
    <lineage>
        <taxon>Bacteria</taxon>
        <taxon>Bacillati</taxon>
        <taxon>Bacillota</taxon>
        <taxon>Bacilli</taxon>
        <taxon>Lactobacillales</taxon>
        <taxon>Lactobacillaceae</taxon>
        <taxon>Furfurilactobacillus</taxon>
    </lineage>
</organism>
<dbReference type="EC" id="4.2.-.-" evidence="4"/>
<feature type="domain" description="YbaK/aminoacyl-tRNA synthetase-associated" evidence="5">
    <location>
        <begin position="46"/>
        <end position="150"/>
    </location>
</feature>
<gene>
    <name evidence="6" type="ORF">FD35_GL000818</name>
</gene>
<dbReference type="PANTHER" id="PTHR30411">
    <property type="entry name" value="CYTOPLASMIC PROTEIN"/>
    <property type="match status" value="1"/>
</dbReference>
<keyword evidence="3 4" id="KW-0456">Lyase</keyword>
<name>A0A0R1RJK8_9LACO</name>
<dbReference type="CDD" id="cd00002">
    <property type="entry name" value="YbaK_deacylase"/>
    <property type="match status" value="1"/>
</dbReference>
<evidence type="ECO:0000259" key="5">
    <source>
        <dbReference type="Pfam" id="PF04073"/>
    </source>
</evidence>
<dbReference type="GO" id="GO:0002161">
    <property type="term" value="F:aminoacyl-tRNA deacylase activity"/>
    <property type="evidence" value="ECO:0007669"/>
    <property type="project" value="InterPro"/>
</dbReference>
<dbReference type="InterPro" id="IPR036754">
    <property type="entry name" value="YbaK/aa-tRNA-synt-asso_dom_sf"/>
</dbReference>
<proteinExistence type="inferred from homology"/>
<evidence type="ECO:0000256" key="2">
    <source>
        <dbReference type="ARBA" id="ARBA00022917"/>
    </source>
</evidence>
<dbReference type="STRING" id="1114972.FD35_GL000818"/>
<dbReference type="AlphaFoldDB" id="A0A0R1RJK8"/>
<dbReference type="PIRSF" id="PIRSF006181">
    <property type="entry name" value="EbsC_YbaK"/>
    <property type="match status" value="1"/>
</dbReference>
<evidence type="ECO:0000256" key="1">
    <source>
        <dbReference type="ARBA" id="ARBA00009798"/>
    </source>
</evidence>
<dbReference type="Gene3D" id="3.90.960.10">
    <property type="entry name" value="YbaK/aminoacyl-tRNA synthetase-associated domain"/>
    <property type="match status" value="1"/>
</dbReference>
<evidence type="ECO:0000256" key="3">
    <source>
        <dbReference type="ARBA" id="ARBA00023239"/>
    </source>
</evidence>
<comment type="similarity">
    <text evidence="1 4">Belongs to the prolyl-tRNA editing family. YbaK/EbsC subfamily.</text>
</comment>
<keyword evidence="2 4" id="KW-0648">Protein biosynthesis</keyword>
<sequence length="165" mass="18182">MAKKKRIQKTLVEKILDKAKIPYKQIEFATHQAGDVAQLDVDHEDYDEHNIYKTLVLTGNVTGPLVGVVPLDTHLSYKKLAAASGNKKVGMVPLKDLLNTTGYEHGANTPIGIWEKYQYPIYFDTAAQEQGEIVVSSGKIGRSVQVDATAVAELVHGTFTDLEEE</sequence>
<dbReference type="GO" id="GO:0006412">
    <property type="term" value="P:translation"/>
    <property type="evidence" value="ECO:0007669"/>
    <property type="project" value="UniProtKB-KW"/>
</dbReference>
<evidence type="ECO:0000313" key="6">
    <source>
        <dbReference type="EMBL" id="KRL53851.1"/>
    </source>
</evidence>
<dbReference type="EMBL" id="AZFF01000014">
    <property type="protein sequence ID" value="KRL53851.1"/>
    <property type="molecule type" value="Genomic_DNA"/>
</dbReference>
<dbReference type="eggNOG" id="COG2606">
    <property type="taxonomic scope" value="Bacteria"/>
</dbReference>
<dbReference type="SUPFAM" id="SSF55826">
    <property type="entry name" value="YbaK/ProRS associated domain"/>
    <property type="match status" value="1"/>
</dbReference>
<dbReference type="RefSeq" id="WP_017261555.1">
    <property type="nucleotide sequence ID" value="NZ_AUAW01000017.1"/>
</dbReference>
<dbReference type="PATRIC" id="fig|1114972.6.peg.824"/>
<evidence type="ECO:0000256" key="4">
    <source>
        <dbReference type="PIRNR" id="PIRNR006181"/>
    </source>
</evidence>
<dbReference type="OrthoDB" id="9809296at2"/>
<keyword evidence="7" id="KW-1185">Reference proteome</keyword>
<protein>
    <recommendedName>
        <fullName evidence="4">Cys-tRNA(Pro)/Cys-tRNA(Cys) deacylase</fullName>
        <ecNumber evidence="4">4.2.-.-</ecNumber>
    </recommendedName>
</protein>
<dbReference type="Pfam" id="PF04073">
    <property type="entry name" value="tRNA_edit"/>
    <property type="match status" value="1"/>
</dbReference>
<dbReference type="InterPro" id="IPR007214">
    <property type="entry name" value="YbaK/aa-tRNA-synth-assoc-dom"/>
</dbReference>
<dbReference type="GO" id="GO:0016829">
    <property type="term" value="F:lyase activity"/>
    <property type="evidence" value="ECO:0007669"/>
    <property type="project" value="UniProtKB-KW"/>
</dbReference>
<dbReference type="PANTHER" id="PTHR30411:SF0">
    <property type="entry name" value="CYS-TRNA(PRO)_CYS-TRNA(CYS) DEACYLASE YBAK"/>
    <property type="match status" value="1"/>
</dbReference>
<dbReference type="InterPro" id="IPR004369">
    <property type="entry name" value="Prolyl-tRNA_editing_YbaK/EbsC"/>
</dbReference>
<dbReference type="Proteomes" id="UP000051999">
    <property type="component" value="Unassembled WGS sequence"/>
</dbReference>
<comment type="caution">
    <text evidence="6">The sequence shown here is derived from an EMBL/GenBank/DDBJ whole genome shotgun (WGS) entry which is preliminary data.</text>
</comment>
<reference evidence="6 7" key="1">
    <citation type="journal article" date="2015" name="Genome Announc.">
        <title>Expanding the biotechnology potential of lactobacilli through comparative genomics of 213 strains and associated genera.</title>
        <authorList>
            <person name="Sun Z."/>
            <person name="Harris H.M."/>
            <person name="McCann A."/>
            <person name="Guo C."/>
            <person name="Argimon S."/>
            <person name="Zhang W."/>
            <person name="Yang X."/>
            <person name="Jeffery I.B."/>
            <person name="Cooney J.C."/>
            <person name="Kagawa T.F."/>
            <person name="Liu W."/>
            <person name="Song Y."/>
            <person name="Salvetti E."/>
            <person name="Wrobel A."/>
            <person name="Rasinkangas P."/>
            <person name="Parkhill J."/>
            <person name="Rea M.C."/>
            <person name="O'Sullivan O."/>
            <person name="Ritari J."/>
            <person name="Douillard F.P."/>
            <person name="Paul Ross R."/>
            <person name="Yang R."/>
            <person name="Briner A.E."/>
            <person name="Felis G.E."/>
            <person name="de Vos W.M."/>
            <person name="Barrangou R."/>
            <person name="Klaenhammer T.R."/>
            <person name="Caufield P.W."/>
            <person name="Cui Y."/>
            <person name="Zhang H."/>
            <person name="O'Toole P.W."/>
        </authorList>
    </citation>
    <scope>NUCLEOTIDE SEQUENCE [LARGE SCALE GENOMIC DNA]</scope>
    <source>
        <strain evidence="6 7">DSM 15814</strain>
    </source>
</reference>
<evidence type="ECO:0000313" key="7">
    <source>
        <dbReference type="Proteomes" id="UP000051999"/>
    </source>
</evidence>
<accession>A0A0R1RJK8</accession>